<dbReference type="Gene3D" id="1.10.357.10">
    <property type="entry name" value="Tetracycline Repressor, domain 2"/>
    <property type="match status" value="1"/>
</dbReference>
<keyword evidence="2 4" id="KW-0238">DNA-binding</keyword>
<evidence type="ECO:0000256" key="4">
    <source>
        <dbReference type="PROSITE-ProRule" id="PRU00335"/>
    </source>
</evidence>
<dbReference type="PROSITE" id="PS50977">
    <property type="entry name" value="HTH_TETR_2"/>
    <property type="match status" value="1"/>
</dbReference>
<dbReference type="RefSeq" id="WP_007617903.1">
    <property type="nucleotide sequence ID" value="NZ_BANX01000005.1"/>
</dbReference>
<dbReference type="PRINTS" id="PR00455">
    <property type="entry name" value="HTHTETR"/>
</dbReference>
<reference evidence="6 7" key="1">
    <citation type="submission" date="2013-01" db="EMBL/GenBank/DDBJ databases">
        <title>Whole genome shotgun sequence of Gordonia soli NBRC 108243.</title>
        <authorList>
            <person name="Isaki-Nakamura S."/>
            <person name="Hosoyama A."/>
            <person name="Tsuchikane K."/>
            <person name="Ando Y."/>
            <person name="Baba S."/>
            <person name="Ohji S."/>
            <person name="Hamada M."/>
            <person name="Tamura T."/>
            <person name="Yamazoe A."/>
            <person name="Yamazaki S."/>
            <person name="Fujita N."/>
        </authorList>
    </citation>
    <scope>NUCLEOTIDE SEQUENCE [LARGE SCALE GENOMIC DNA]</scope>
    <source>
        <strain evidence="6 7">NBRC 108243</strain>
    </source>
</reference>
<gene>
    <name evidence="6" type="ORF">GS4_05_03010</name>
</gene>
<dbReference type="Pfam" id="PF00440">
    <property type="entry name" value="TetR_N"/>
    <property type="match status" value="1"/>
</dbReference>
<keyword evidence="3" id="KW-0804">Transcription</keyword>
<dbReference type="AlphaFoldDB" id="M0QEQ6"/>
<dbReference type="eggNOG" id="COG1309">
    <property type="taxonomic scope" value="Bacteria"/>
</dbReference>
<keyword evidence="7" id="KW-1185">Reference proteome</keyword>
<comment type="caution">
    <text evidence="6">The sequence shown here is derived from an EMBL/GenBank/DDBJ whole genome shotgun (WGS) entry which is preliminary data.</text>
</comment>
<dbReference type="STRING" id="1223545.GS4_05_03010"/>
<evidence type="ECO:0000313" key="7">
    <source>
        <dbReference type="Proteomes" id="UP000011666"/>
    </source>
</evidence>
<dbReference type="EMBL" id="BANX01000005">
    <property type="protein sequence ID" value="GAC67088.1"/>
    <property type="molecule type" value="Genomic_DNA"/>
</dbReference>
<evidence type="ECO:0000256" key="3">
    <source>
        <dbReference type="ARBA" id="ARBA00023163"/>
    </source>
</evidence>
<dbReference type="GO" id="GO:0000976">
    <property type="term" value="F:transcription cis-regulatory region binding"/>
    <property type="evidence" value="ECO:0007669"/>
    <property type="project" value="TreeGrafter"/>
</dbReference>
<evidence type="ECO:0000256" key="1">
    <source>
        <dbReference type="ARBA" id="ARBA00023015"/>
    </source>
</evidence>
<proteinExistence type="predicted"/>
<protein>
    <submittedName>
        <fullName evidence="6">Putative TetR family transcriptional regulator</fullName>
    </submittedName>
</protein>
<dbReference type="InterPro" id="IPR009057">
    <property type="entry name" value="Homeodomain-like_sf"/>
</dbReference>
<dbReference type="OrthoDB" id="3787664at2"/>
<dbReference type="SUPFAM" id="SSF46689">
    <property type="entry name" value="Homeodomain-like"/>
    <property type="match status" value="1"/>
</dbReference>
<evidence type="ECO:0000259" key="5">
    <source>
        <dbReference type="PROSITE" id="PS50977"/>
    </source>
</evidence>
<dbReference type="InterPro" id="IPR050109">
    <property type="entry name" value="HTH-type_TetR-like_transc_reg"/>
</dbReference>
<dbReference type="GO" id="GO:0003700">
    <property type="term" value="F:DNA-binding transcription factor activity"/>
    <property type="evidence" value="ECO:0007669"/>
    <property type="project" value="TreeGrafter"/>
</dbReference>
<name>M0QEQ6_9ACTN</name>
<feature type="domain" description="HTH tetR-type" evidence="5">
    <location>
        <begin position="14"/>
        <end position="74"/>
    </location>
</feature>
<evidence type="ECO:0000256" key="2">
    <source>
        <dbReference type="ARBA" id="ARBA00023125"/>
    </source>
</evidence>
<organism evidence="6 7">
    <name type="scientific">Gordonia soli NBRC 108243</name>
    <dbReference type="NCBI Taxonomy" id="1223545"/>
    <lineage>
        <taxon>Bacteria</taxon>
        <taxon>Bacillati</taxon>
        <taxon>Actinomycetota</taxon>
        <taxon>Actinomycetes</taxon>
        <taxon>Mycobacteriales</taxon>
        <taxon>Gordoniaceae</taxon>
        <taxon>Gordonia</taxon>
    </lineage>
</organism>
<dbReference type="InterPro" id="IPR001647">
    <property type="entry name" value="HTH_TetR"/>
</dbReference>
<sequence length="191" mass="21367">MDEASPGRRERKKAATRRAIAESARRLFLSHGFHDVGIRDIASDSDVAVTTVFAHFACKEALVFENDHEFEFRLNHAVSHRSADVSLVAALKSELEKMLEHCTSSQAAPLWSMIDATEDLRVFEERMRSRHAITLADAIARSEGLPYPTIACRTVARFALDSFDLARRSPEPLKAVADVFTMIDAAWQARP</sequence>
<dbReference type="PANTHER" id="PTHR30055">
    <property type="entry name" value="HTH-TYPE TRANSCRIPTIONAL REGULATOR RUTR"/>
    <property type="match status" value="1"/>
</dbReference>
<feature type="DNA-binding region" description="H-T-H motif" evidence="4">
    <location>
        <begin position="37"/>
        <end position="56"/>
    </location>
</feature>
<accession>M0QEQ6</accession>
<dbReference type="PANTHER" id="PTHR30055:SF234">
    <property type="entry name" value="HTH-TYPE TRANSCRIPTIONAL REGULATOR BETI"/>
    <property type="match status" value="1"/>
</dbReference>
<evidence type="ECO:0000313" key="6">
    <source>
        <dbReference type="EMBL" id="GAC67088.1"/>
    </source>
</evidence>
<dbReference type="Proteomes" id="UP000011666">
    <property type="component" value="Unassembled WGS sequence"/>
</dbReference>
<keyword evidence="1" id="KW-0805">Transcription regulation</keyword>